<dbReference type="RefSeq" id="XP_013310995.1">
    <property type="nucleotide sequence ID" value="XM_013455541.1"/>
</dbReference>
<proteinExistence type="predicted"/>
<sequence length="109" mass="11954">MTVGQERLPGSKSVAGLSQPRSCLCCAFWPWCLVQPIWHMLVLGGHEQIAGGSDFPHLVGGRGCGGRIAWCVGLVVVWCECCVWIYESVLDVMVDWALGLRCDGFNRCL</sequence>
<evidence type="ECO:0000313" key="2">
    <source>
        <dbReference type="Proteomes" id="UP000054342"/>
    </source>
</evidence>
<accession>A0A0D2BE02</accession>
<name>A0A0D2BE02_9EURO</name>
<keyword evidence="2" id="KW-1185">Reference proteome</keyword>
<dbReference type="Proteomes" id="UP000054342">
    <property type="component" value="Unassembled WGS sequence"/>
</dbReference>
<evidence type="ECO:0000313" key="1">
    <source>
        <dbReference type="EMBL" id="KIW50411.1"/>
    </source>
</evidence>
<organism evidence="1 2">
    <name type="scientific">Exophiala xenobiotica</name>
    <dbReference type="NCBI Taxonomy" id="348802"/>
    <lineage>
        <taxon>Eukaryota</taxon>
        <taxon>Fungi</taxon>
        <taxon>Dikarya</taxon>
        <taxon>Ascomycota</taxon>
        <taxon>Pezizomycotina</taxon>
        <taxon>Eurotiomycetes</taxon>
        <taxon>Chaetothyriomycetidae</taxon>
        <taxon>Chaetothyriales</taxon>
        <taxon>Herpotrichiellaceae</taxon>
        <taxon>Exophiala</taxon>
    </lineage>
</organism>
<dbReference type="HOGENOM" id="CLU_2183980_0_0_1"/>
<dbReference type="EMBL" id="KN847323">
    <property type="protein sequence ID" value="KIW50411.1"/>
    <property type="molecule type" value="Genomic_DNA"/>
</dbReference>
<reference evidence="1 2" key="1">
    <citation type="submission" date="2015-01" db="EMBL/GenBank/DDBJ databases">
        <title>The Genome Sequence of Exophiala xenobiotica CBS118157.</title>
        <authorList>
            <consortium name="The Broad Institute Genomics Platform"/>
            <person name="Cuomo C."/>
            <person name="de Hoog S."/>
            <person name="Gorbushina A."/>
            <person name="Stielow B."/>
            <person name="Teixiera M."/>
            <person name="Abouelleil A."/>
            <person name="Chapman S.B."/>
            <person name="Priest M."/>
            <person name="Young S.K."/>
            <person name="Wortman J."/>
            <person name="Nusbaum C."/>
            <person name="Birren B."/>
        </authorList>
    </citation>
    <scope>NUCLEOTIDE SEQUENCE [LARGE SCALE GENOMIC DNA]</scope>
    <source>
        <strain evidence="1 2">CBS 118157</strain>
    </source>
</reference>
<gene>
    <name evidence="1" type="ORF">PV05_12000</name>
</gene>
<dbReference type="GeneID" id="25333908"/>
<protein>
    <submittedName>
        <fullName evidence="1">Uncharacterized protein</fullName>
    </submittedName>
</protein>
<dbReference type="AlphaFoldDB" id="A0A0D2BE02"/>